<organism evidence="1 2">
    <name type="scientific">Gossypium australe</name>
    <dbReference type="NCBI Taxonomy" id="47621"/>
    <lineage>
        <taxon>Eukaryota</taxon>
        <taxon>Viridiplantae</taxon>
        <taxon>Streptophyta</taxon>
        <taxon>Embryophyta</taxon>
        <taxon>Tracheophyta</taxon>
        <taxon>Spermatophyta</taxon>
        <taxon>Magnoliopsida</taxon>
        <taxon>eudicotyledons</taxon>
        <taxon>Gunneridae</taxon>
        <taxon>Pentapetalae</taxon>
        <taxon>rosids</taxon>
        <taxon>malvids</taxon>
        <taxon>Malvales</taxon>
        <taxon>Malvaceae</taxon>
        <taxon>Malvoideae</taxon>
        <taxon>Gossypium</taxon>
    </lineage>
</organism>
<dbReference type="Proteomes" id="UP000325315">
    <property type="component" value="Unassembled WGS sequence"/>
</dbReference>
<keyword evidence="1" id="KW-0418">Kinase</keyword>
<evidence type="ECO:0000313" key="2">
    <source>
        <dbReference type="Proteomes" id="UP000325315"/>
    </source>
</evidence>
<proteinExistence type="predicted"/>
<sequence>MDMRSTIGYCVFFGRNLISWNSKKQIALHISSNLVFYEEAKHIEVDCHFICEKIQPKLISTGYVKTRDQLGYVFTNSLSGPQIDYICNNLGMINIYAPA</sequence>
<reference evidence="2" key="1">
    <citation type="journal article" date="2019" name="Plant Biotechnol. J.">
        <title>Genome sequencing of the Australian wild diploid species Gossypium australe highlights disease resistance and delayed gland morphogenesis.</title>
        <authorList>
            <person name="Cai Y."/>
            <person name="Cai X."/>
            <person name="Wang Q."/>
            <person name="Wang P."/>
            <person name="Zhang Y."/>
            <person name="Cai C."/>
            <person name="Xu Y."/>
            <person name="Wang K."/>
            <person name="Zhou Z."/>
            <person name="Wang C."/>
            <person name="Geng S."/>
            <person name="Li B."/>
            <person name="Dong Q."/>
            <person name="Hou Y."/>
            <person name="Wang H."/>
            <person name="Ai P."/>
            <person name="Liu Z."/>
            <person name="Yi F."/>
            <person name="Sun M."/>
            <person name="An G."/>
            <person name="Cheng J."/>
            <person name="Zhang Y."/>
            <person name="Shi Q."/>
            <person name="Xie Y."/>
            <person name="Shi X."/>
            <person name="Chang Y."/>
            <person name="Huang F."/>
            <person name="Chen Y."/>
            <person name="Hong S."/>
            <person name="Mi L."/>
            <person name="Sun Q."/>
            <person name="Zhang L."/>
            <person name="Zhou B."/>
            <person name="Peng R."/>
            <person name="Zhang X."/>
            <person name="Liu F."/>
        </authorList>
    </citation>
    <scope>NUCLEOTIDE SEQUENCE [LARGE SCALE GENOMIC DNA]</scope>
    <source>
        <strain evidence="2">cv. PA1801</strain>
    </source>
</reference>
<keyword evidence="1" id="KW-0675">Receptor</keyword>
<dbReference type="AlphaFoldDB" id="A0A5B6V6N1"/>
<evidence type="ECO:0000313" key="1">
    <source>
        <dbReference type="EMBL" id="KAA3464656.1"/>
    </source>
</evidence>
<keyword evidence="1" id="KW-0808">Transferase</keyword>
<name>A0A5B6V6N1_9ROSI</name>
<gene>
    <name evidence="1" type="ORF">EPI10_008879</name>
</gene>
<dbReference type="CDD" id="cd09272">
    <property type="entry name" value="RNase_HI_RT_Ty1"/>
    <property type="match status" value="1"/>
</dbReference>
<dbReference type="OrthoDB" id="998494at2759"/>
<dbReference type="EMBL" id="SMMG02000008">
    <property type="protein sequence ID" value="KAA3464656.1"/>
    <property type="molecule type" value="Genomic_DNA"/>
</dbReference>
<dbReference type="GO" id="GO:0016301">
    <property type="term" value="F:kinase activity"/>
    <property type="evidence" value="ECO:0007669"/>
    <property type="project" value="UniProtKB-KW"/>
</dbReference>
<accession>A0A5B6V6N1</accession>
<comment type="caution">
    <text evidence="1">The sequence shown here is derived from an EMBL/GenBank/DDBJ whole genome shotgun (WGS) entry which is preliminary data.</text>
</comment>
<keyword evidence="2" id="KW-1185">Reference proteome</keyword>
<protein>
    <submittedName>
        <fullName evidence="1">Cysteine-rich RLK (RECEPTOR-like protein kinase) 8</fullName>
    </submittedName>
</protein>